<keyword evidence="5 12" id="KW-0732">Signal</keyword>
<dbReference type="InterPro" id="IPR006665">
    <property type="entry name" value="OmpA-like"/>
</dbReference>
<sequence>MKKLLLIPALLLGNVAIATDYNFEITPLIGYNVAEGNIDLDNYATFGAEIQYNGLNSIIKPELSVLYSKANYSTNTLPSNADTDVWRVALNGVYEYKKIGSVIPLAKAGIGYETMDGGSYTGQTGNADSVFLDTGVGAKIPFNDMIALKLEALYMLKYNDNRYDNNLAVLAGLNIAFGEKAQKAAPVKEEPAPVVAAVVVDGDDDKDGVLNSVDKCPATAAGKTVNDEGCFIDGDDDNDGVLNSVDACLTTAVGKTVDAKGCEIDGDDDKDGVLNSKDICPNTPIGDAVNSDGCPAKITLHVKFENNSDVVNTSSYDIIEKYADFLNNYSSYSAKIIGYTDSKGSANYNQKLSEKRANAIKSMLLEKGVPADRLSSVGMGESNPVADNSTKEGRAQNRRIEAELTKK</sequence>
<dbReference type="Gene3D" id="2.40.160.20">
    <property type="match status" value="1"/>
</dbReference>
<evidence type="ECO:0000259" key="13">
    <source>
        <dbReference type="PROSITE" id="PS51123"/>
    </source>
</evidence>
<proteinExistence type="predicted"/>
<keyword evidence="15" id="KW-1185">Reference proteome</keyword>
<dbReference type="RefSeq" id="WP_008335777.1">
    <property type="nucleotide sequence ID" value="NZ_AFRZ01000001.1"/>
</dbReference>
<dbReference type="SUPFAM" id="SSF103647">
    <property type="entry name" value="TSP type-3 repeat"/>
    <property type="match status" value="1"/>
</dbReference>
<keyword evidence="8 10" id="KW-0472">Membrane</keyword>
<dbReference type="InterPro" id="IPR036737">
    <property type="entry name" value="OmpA-like_sf"/>
</dbReference>
<dbReference type="HOGENOM" id="CLU_031536_2_0_7"/>
<feature type="domain" description="OmpA-like" evidence="13">
    <location>
        <begin position="291"/>
        <end position="407"/>
    </location>
</feature>
<keyword evidence="7" id="KW-0626">Porin</keyword>
<dbReference type="SUPFAM" id="SSF103088">
    <property type="entry name" value="OmpA-like"/>
    <property type="match status" value="1"/>
</dbReference>
<dbReference type="PANTHER" id="PTHR30329:SF21">
    <property type="entry name" value="LIPOPROTEIN YIAD-RELATED"/>
    <property type="match status" value="1"/>
</dbReference>
<dbReference type="GO" id="GO:0007155">
    <property type="term" value="P:cell adhesion"/>
    <property type="evidence" value="ECO:0007669"/>
    <property type="project" value="InterPro"/>
</dbReference>
<organism evidence="14 15">
    <name type="scientific">Sulfurimonas gotlandica (strain DSM 19862 / JCM 16533 / GD1)</name>
    <dbReference type="NCBI Taxonomy" id="929558"/>
    <lineage>
        <taxon>Bacteria</taxon>
        <taxon>Pseudomonadati</taxon>
        <taxon>Campylobacterota</taxon>
        <taxon>Epsilonproteobacteria</taxon>
        <taxon>Campylobacterales</taxon>
        <taxon>Sulfurimonadaceae</taxon>
        <taxon>Sulfurimonas</taxon>
    </lineage>
</organism>
<dbReference type="Pfam" id="PF02412">
    <property type="entry name" value="TSP_3"/>
    <property type="match status" value="3"/>
</dbReference>
<dbReference type="PROSITE" id="PS01068">
    <property type="entry name" value="OMPA_1"/>
    <property type="match status" value="1"/>
</dbReference>
<feature type="region of interest" description="Disordered" evidence="11">
    <location>
        <begin position="372"/>
        <end position="407"/>
    </location>
</feature>
<dbReference type="InterPro" id="IPR050330">
    <property type="entry name" value="Bact_OuterMem_StrucFunc"/>
</dbReference>
<dbReference type="GO" id="GO:0005509">
    <property type="term" value="F:calcium ion binding"/>
    <property type="evidence" value="ECO:0007669"/>
    <property type="project" value="InterPro"/>
</dbReference>
<dbReference type="PRINTS" id="PR01021">
    <property type="entry name" value="OMPADOMAIN"/>
</dbReference>
<keyword evidence="2" id="KW-0813">Transport</keyword>
<evidence type="ECO:0000256" key="8">
    <source>
        <dbReference type="ARBA" id="ARBA00023136"/>
    </source>
</evidence>
<comment type="subcellular location">
    <subcellularLocation>
        <location evidence="1">Cell outer membrane</location>
        <topology evidence="1">Multi-pass membrane protein</topology>
    </subcellularLocation>
</comment>
<dbReference type="STRING" id="929558.SMGD1_1152"/>
<dbReference type="InterPro" id="IPR006664">
    <property type="entry name" value="OMP_bac"/>
</dbReference>
<dbReference type="CDD" id="cd07185">
    <property type="entry name" value="OmpA_C-like"/>
    <property type="match status" value="1"/>
</dbReference>
<dbReference type="InterPro" id="IPR003367">
    <property type="entry name" value="Thrombospondin_3-like_rpt"/>
</dbReference>
<evidence type="ECO:0000256" key="9">
    <source>
        <dbReference type="ARBA" id="ARBA00023237"/>
    </source>
</evidence>
<evidence type="ECO:0000313" key="15">
    <source>
        <dbReference type="Proteomes" id="UP000006431"/>
    </source>
</evidence>
<feature type="compositionally biased region" description="Basic and acidic residues" evidence="11">
    <location>
        <begin position="389"/>
        <end position="407"/>
    </location>
</feature>
<dbReference type="GO" id="GO:0015288">
    <property type="term" value="F:porin activity"/>
    <property type="evidence" value="ECO:0007669"/>
    <property type="project" value="UniProtKB-KW"/>
</dbReference>
<evidence type="ECO:0000256" key="5">
    <source>
        <dbReference type="ARBA" id="ARBA00022729"/>
    </source>
</evidence>
<dbReference type="EMBL" id="AFRZ01000001">
    <property type="protein sequence ID" value="EHP29676.1"/>
    <property type="molecule type" value="Genomic_DNA"/>
</dbReference>
<comment type="caution">
    <text evidence="14">The sequence shown here is derived from an EMBL/GenBank/DDBJ whole genome shotgun (WGS) entry which is preliminary data.</text>
</comment>
<dbReference type="GO" id="GO:0046930">
    <property type="term" value="C:pore complex"/>
    <property type="evidence" value="ECO:0007669"/>
    <property type="project" value="UniProtKB-KW"/>
</dbReference>
<evidence type="ECO:0000313" key="14">
    <source>
        <dbReference type="EMBL" id="EHP29676.1"/>
    </source>
</evidence>
<dbReference type="Pfam" id="PF13505">
    <property type="entry name" value="OMP_b-brl"/>
    <property type="match status" value="1"/>
</dbReference>
<dbReference type="Gene3D" id="3.30.1330.60">
    <property type="entry name" value="OmpA-like domain"/>
    <property type="match status" value="1"/>
</dbReference>
<dbReference type="SUPFAM" id="SSF56925">
    <property type="entry name" value="OMPA-like"/>
    <property type="match status" value="1"/>
</dbReference>
<dbReference type="PATRIC" id="fig|929558.5.peg.1144"/>
<dbReference type="PROSITE" id="PS51123">
    <property type="entry name" value="OMPA_2"/>
    <property type="match status" value="1"/>
</dbReference>
<dbReference type="OrthoDB" id="9805566at2"/>
<keyword evidence="3" id="KW-1134">Transmembrane beta strand</keyword>
<evidence type="ECO:0000256" key="1">
    <source>
        <dbReference type="ARBA" id="ARBA00004571"/>
    </source>
</evidence>
<protein>
    <submittedName>
        <fullName evidence="14">Protein containing OmpA/MotB C-terminal domain</fullName>
    </submittedName>
</protein>
<dbReference type="Proteomes" id="UP000006431">
    <property type="component" value="Unassembled WGS sequence"/>
</dbReference>
<gene>
    <name evidence="14" type="ORF">SMGD1_1152</name>
</gene>
<evidence type="ECO:0000256" key="6">
    <source>
        <dbReference type="ARBA" id="ARBA00023065"/>
    </source>
</evidence>
<dbReference type="GO" id="GO:0009279">
    <property type="term" value="C:cell outer membrane"/>
    <property type="evidence" value="ECO:0007669"/>
    <property type="project" value="UniProtKB-SubCell"/>
</dbReference>
<keyword evidence="4" id="KW-0812">Transmembrane</keyword>
<reference evidence="14 15" key="1">
    <citation type="journal article" date="2012" name="Proc. Natl. Acad. Sci. U.S.A.">
        <title>Genome and physiology of a model Epsilonproteobacterium responsible for sulfide detoxification in marine oxygen depletion zones.</title>
        <authorList>
            <person name="Grote J."/>
            <person name="Schott T."/>
            <person name="Bruckner C.G."/>
            <person name="Glockner F.O."/>
            <person name="Jost G."/>
            <person name="Teeling H."/>
            <person name="Labrenz M."/>
            <person name="Jurgens K."/>
        </authorList>
    </citation>
    <scope>NUCLEOTIDE SEQUENCE [LARGE SCALE GENOMIC DNA]</scope>
    <source>
        <strain evidence="14 15">GD1</strain>
    </source>
</reference>
<evidence type="ECO:0000256" key="3">
    <source>
        <dbReference type="ARBA" id="ARBA00022452"/>
    </source>
</evidence>
<keyword evidence="6" id="KW-0406">Ion transport</keyword>
<dbReference type="InterPro" id="IPR011250">
    <property type="entry name" value="OMP/PagP_B-barrel"/>
</dbReference>
<accession>B6BGP5</accession>
<name>B6BGP5_SULGG</name>
<dbReference type="InterPro" id="IPR027385">
    <property type="entry name" value="Beta-barrel_OMP"/>
</dbReference>
<feature type="signal peptide" evidence="12">
    <location>
        <begin position="1"/>
        <end position="18"/>
    </location>
</feature>
<dbReference type="AlphaFoldDB" id="B6BGP5"/>
<evidence type="ECO:0000256" key="2">
    <source>
        <dbReference type="ARBA" id="ARBA00022448"/>
    </source>
</evidence>
<dbReference type="InterPro" id="IPR028974">
    <property type="entry name" value="TSP_type-3_rpt"/>
</dbReference>
<evidence type="ECO:0000256" key="4">
    <source>
        <dbReference type="ARBA" id="ARBA00022692"/>
    </source>
</evidence>
<accession>H1FYY1</accession>
<evidence type="ECO:0000256" key="10">
    <source>
        <dbReference type="PROSITE-ProRule" id="PRU00473"/>
    </source>
</evidence>
<keyword evidence="9" id="KW-0998">Cell outer membrane</keyword>
<dbReference type="PANTHER" id="PTHR30329">
    <property type="entry name" value="STATOR ELEMENT OF FLAGELLAR MOTOR COMPLEX"/>
    <property type="match status" value="1"/>
</dbReference>
<dbReference type="eggNOG" id="COG2885">
    <property type="taxonomic scope" value="Bacteria"/>
</dbReference>
<feature type="chain" id="PRO_5002840377" evidence="12">
    <location>
        <begin position="19"/>
        <end position="407"/>
    </location>
</feature>
<evidence type="ECO:0000256" key="7">
    <source>
        <dbReference type="ARBA" id="ARBA00023114"/>
    </source>
</evidence>
<evidence type="ECO:0000256" key="11">
    <source>
        <dbReference type="SAM" id="MobiDB-lite"/>
    </source>
</evidence>
<dbReference type="GO" id="GO:0006811">
    <property type="term" value="P:monoatomic ion transport"/>
    <property type="evidence" value="ECO:0007669"/>
    <property type="project" value="UniProtKB-KW"/>
</dbReference>
<dbReference type="InterPro" id="IPR006690">
    <property type="entry name" value="OMPA-like_CS"/>
</dbReference>
<dbReference type="Pfam" id="PF00691">
    <property type="entry name" value="OmpA"/>
    <property type="match status" value="1"/>
</dbReference>
<evidence type="ECO:0000256" key="12">
    <source>
        <dbReference type="SAM" id="SignalP"/>
    </source>
</evidence>
<dbReference type="PRINTS" id="PR01023">
    <property type="entry name" value="NAFLGMOTY"/>
</dbReference>